<evidence type="ECO:0000256" key="5">
    <source>
        <dbReference type="SAM" id="Phobius"/>
    </source>
</evidence>
<dbReference type="EMBL" id="KQ085940">
    <property type="protein sequence ID" value="KLO14640.1"/>
    <property type="molecule type" value="Genomic_DNA"/>
</dbReference>
<feature type="transmembrane region" description="Helical" evidence="5">
    <location>
        <begin position="248"/>
        <end position="269"/>
    </location>
</feature>
<feature type="transmembrane region" description="Helical" evidence="5">
    <location>
        <begin position="189"/>
        <end position="208"/>
    </location>
</feature>
<feature type="transmembrane region" description="Helical" evidence="5">
    <location>
        <begin position="139"/>
        <end position="157"/>
    </location>
</feature>
<comment type="subcellular location">
    <subcellularLocation>
        <location evidence="1">Membrane</location>
        <topology evidence="1">Multi-pass membrane protein</topology>
    </subcellularLocation>
</comment>
<dbReference type="OrthoDB" id="100006at2759"/>
<dbReference type="InParanoid" id="A0A0H2RRM2"/>
<dbReference type="PANTHER" id="PTHR23112">
    <property type="entry name" value="G PROTEIN-COUPLED RECEPTOR 157-RELATED"/>
    <property type="match status" value="1"/>
</dbReference>
<evidence type="ECO:0008006" key="8">
    <source>
        <dbReference type="Google" id="ProtNLM"/>
    </source>
</evidence>
<feature type="transmembrane region" description="Helical" evidence="5">
    <location>
        <begin position="20"/>
        <end position="42"/>
    </location>
</feature>
<dbReference type="GO" id="GO:0007189">
    <property type="term" value="P:adenylate cyclase-activating G protein-coupled receptor signaling pathway"/>
    <property type="evidence" value="ECO:0007669"/>
    <property type="project" value="TreeGrafter"/>
</dbReference>
<dbReference type="GO" id="GO:0004930">
    <property type="term" value="F:G protein-coupled receptor activity"/>
    <property type="evidence" value="ECO:0007669"/>
    <property type="project" value="TreeGrafter"/>
</dbReference>
<evidence type="ECO:0000256" key="2">
    <source>
        <dbReference type="ARBA" id="ARBA00022692"/>
    </source>
</evidence>
<name>A0A0H2RRM2_9AGAM</name>
<organism evidence="6 7">
    <name type="scientific">Schizopora paradoxa</name>
    <dbReference type="NCBI Taxonomy" id="27342"/>
    <lineage>
        <taxon>Eukaryota</taxon>
        <taxon>Fungi</taxon>
        <taxon>Dikarya</taxon>
        <taxon>Basidiomycota</taxon>
        <taxon>Agaricomycotina</taxon>
        <taxon>Agaricomycetes</taxon>
        <taxon>Hymenochaetales</taxon>
        <taxon>Schizoporaceae</taxon>
        <taxon>Schizopora</taxon>
    </lineage>
</organism>
<reference evidence="6 7" key="1">
    <citation type="submission" date="2015-04" db="EMBL/GenBank/DDBJ databases">
        <title>Complete genome sequence of Schizopora paradoxa KUC8140, a cosmopolitan wood degrader in East Asia.</title>
        <authorList>
            <consortium name="DOE Joint Genome Institute"/>
            <person name="Min B."/>
            <person name="Park H."/>
            <person name="Jang Y."/>
            <person name="Kim J.-J."/>
            <person name="Kim K.H."/>
            <person name="Pangilinan J."/>
            <person name="Lipzen A."/>
            <person name="Riley R."/>
            <person name="Grigoriev I.V."/>
            <person name="Spatafora J.W."/>
            <person name="Choi I.-G."/>
        </authorList>
    </citation>
    <scope>NUCLEOTIDE SEQUENCE [LARGE SCALE GENOMIC DNA]</scope>
    <source>
        <strain evidence="6 7">KUC8140</strain>
    </source>
</reference>
<dbReference type="Gene3D" id="1.20.1070.10">
    <property type="entry name" value="Rhodopsin 7-helix transmembrane proteins"/>
    <property type="match status" value="1"/>
</dbReference>
<sequence length="381" mass="42820">MPNNGDCPPTILSRTDSVGLAFVVEAGILSATSLTLAIVLIIRNVLRYKKFGSAYRWNLVEVPADVYVLSLLFGDVLQAVGTSMSAKWVREGNVTPGPYCTAQGVVKQLGETSVGLATMVIAVHTFVTVWMRKRYRVRIAVLIVAVYWIFIILYIGISSGEHRNYVEPSPFWCWVGPDFAQDRIWGEYFWLWLTLFVSFAVYVPLFLWNQGYLSIDEKHWWKVHWYRTPFAEEAQGLRRRPTALSLKLLAYPVAYSIIVLPLSIVRWLAFTSKPGCGRSSVPSAATFITVFLHGCFGFVNVVLLLTTRQTLLLFDDPRNPSRLRFRHATGTALAEWDDEARAGDAGSLKKRVPKSSKKDTIVGLKRVASLDSIREVPRIGA</sequence>
<evidence type="ECO:0000313" key="7">
    <source>
        <dbReference type="Proteomes" id="UP000053477"/>
    </source>
</evidence>
<dbReference type="STRING" id="27342.A0A0H2RRM2"/>
<dbReference type="GO" id="GO:0005886">
    <property type="term" value="C:plasma membrane"/>
    <property type="evidence" value="ECO:0007669"/>
    <property type="project" value="TreeGrafter"/>
</dbReference>
<feature type="transmembrane region" description="Helical" evidence="5">
    <location>
        <begin position="281"/>
        <end position="305"/>
    </location>
</feature>
<proteinExistence type="predicted"/>
<evidence type="ECO:0000256" key="4">
    <source>
        <dbReference type="ARBA" id="ARBA00023136"/>
    </source>
</evidence>
<keyword evidence="3 5" id="KW-1133">Transmembrane helix</keyword>
<dbReference type="PANTHER" id="PTHR23112:SF37">
    <property type="entry name" value="G PROTEIN-COUPLED RECEPTOR GPR1"/>
    <property type="match status" value="1"/>
</dbReference>
<evidence type="ECO:0000256" key="3">
    <source>
        <dbReference type="ARBA" id="ARBA00022989"/>
    </source>
</evidence>
<evidence type="ECO:0000313" key="6">
    <source>
        <dbReference type="EMBL" id="KLO14640.1"/>
    </source>
</evidence>
<accession>A0A0H2RRM2</accession>
<gene>
    <name evidence="6" type="ORF">SCHPADRAFT_939323</name>
</gene>
<keyword evidence="7" id="KW-1185">Reference proteome</keyword>
<dbReference type="Proteomes" id="UP000053477">
    <property type="component" value="Unassembled WGS sequence"/>
</dbReference>
<evidence type="ECO:0000256" key="1">
    <source>
        <dbReference type="ARBA" id="ARBA00004141"/>
    </source>
</evidence>
<keyword evidence="4 5" id="KW-0472">Membrane</keyword>
<dbReference type="SUPFAM" id="SSF81321">
    <property type="entry name" value="Family A G protein-coupled receptor-like"/>
    <property type="match status" value="1"/>
</dbReference>
<keyword evidence="2 5" id="KW-0812">Transmembrane</keyword>
<protein>
    <recommendedName>
        <fullName evidence="8">Glucose receptor Git3 N-terminal domain-containing protein</fullName>
    </recommendedName>
</protein>
<dbReference type="AlphaFoldDB" id="A0A0H2RRM2"/>